<proteinExistence type="predicted"/>
<evidence type="ECO:0000256" key="1">
    <source>
        <dbReference type="SAM" id="Phobius"/>
    </source>
</evidence>
<sequence length="151" mass="16972">MGTVIAIICFASTWTYIVPMLTIIPIGLPLELVFGKIFENSSYAATSTGVLLTLIALFLIVGLWFVKQIEKDKREQQDFNSIRLIFFFAAQLVIIHPLVFYFWATMNSQNAGDGQFMFGMVETFPISSVLFAILGLTIDRIKNKKTFANST</sequence>
<feature type="transmembrane region" description="Helical" evidence="1">
    <location>
        <begin position="116"/>
        <end position="138"/>
    </location>
</feature>
<dbReference type="EMBL" id="JAAGVY010000055">
    <property type="protein sequence ID" value="NEN25476.1"/>
    <property type="molecule type" value="Genomic_DNA"/>
</dbReference>
<keyword evidence="1" id="KW-0812">Transmembrane</keyword>
<dbReference type="AlphaFoldDB" id="A0A7K3WVF7"/>
<name>A0A7K3WVF7_9FLAO</name>
<organism evidence="2 3">
    <name type="scientific">Cryomorpha ignava</name>
    <dbReference type="NCBI Taxonomy" id="101383"/>
    <lineage>
        <taxon>Bacteria</taxon>
        <taxon>Pseudomonadati</taxon>
        <taxon>Bacteroidota</taxon>
        <taxon>Flavobacteriia</taxon>
        <taxon>Flavobacteriales</taxon>
        <taxon>Cryomorphaceae</taxon>
        <taxon>Cryomorpha</taxon>
    </lineage>
</organism>
<evidence type="ECO:0000313" key="2">
    <source>
        <dbReference type="EMBL" id="NEN25476.1"/>
    </source>
</evidence>
<dbReference type="Proteomes" id="UP000486602">
    <property type="component" value="Unassembled WGS sequence"/>
</dbReference>
<comment type="caution">
    <text evidence="2">The sequence shown here is derived from an EMBL/GenBank/DDBJ whole genome shotgun (WGS) entry which is preliminary data.</text>
</comment>
<keyword evidence="1" id="KW-0472">Membrane</keyword>
<gene>
    <name evidence="2" type="ORF">G3O08_18450</name>
</gene>
<keyword evidence="1" id="KW-1133">Transmembrane helix</keyword>
<accession>A0A7K3WVF7</accession>
<protein>
    <submittedName>
        <fullName evidence="2">Uncharacterized protein</fullName>
    </submittedName>
</protein>
<evidence type="ECO:0000313" key="3">
    <source>
        <dbReference type="Proteomes" id="UP000486602"/>
    </source>
</evidence>
<feature type="transmembrane region" description="Helical" evidence="1">
    <location>
        <begin position="42"/>
        <end position="65"/>
    </location>
</feature>
<dbReference type="RefSeq" id="WP_163286930.1">
    <property type="nucleotide sequence ID" value="NZ_JAAGVY010000055.1"/>
</dbReference>
<feature type="transmembrane region" description="Helical" evidence="1">
    <location>
        <begin position="7"/>
        <end position="30"/>
    </location>
</feature>
<keyword evidence="3" id="KW-1185">Reference proteome</keyword>
<feature type="transmembrane region" description="Helical" evidence="1">
    <location>
        <begin position="85"/>
        <end position="104"/>
    </location>
</feature>
<reference evidence="2 3" key="1">
    <citation type="submission" date="2020-02" db="EMBL/GenBank/DDBJ databases">
        <title>Out from the shadows clarifying the taxonomy of the family Cryomorphaceae and related taxa by utilizing the GTDB taxonomic framework.</title>
        <authorList>
            <person name="Bowman J.P."/>
        </authorList>
    </citation>
    <scope>NUCLEOTIDE SEQUENCE [LARGE SCALE GENOMIC DNA]</scope>
    <source>
        <strain evidence="2 3">QSSC 1-22</strain>
    </source>
</reference>